<proteinExistence type="predicted"/>
<name>A0ACD3AN15_9AGAR</name>
<reference evidence="1 2" key="1">
    <citation type="journal article" date="2019" name="Nat. Ecol. Evol.">
        <title>Megaphylogeny resolves global patterns of mushroom evolution.</title>
        <authorList>
            <person name="Varga T."/>
            <person name="Krizsan K."/>
            <person name="Foldi C."/>
            <person name="Dima B."/>
            <person name="Sanchez-Garcia M."/>
            <person name="Sanchez-Ramirez S."/>
            <person name="Szollosi G.J."/>
            <person name="Szarkandi J.G."/>
            <person name="Papp V."/>
            <person name="Albert L."/>
            <person name="Andreopoulos W."/>
            <person name="Angelini C."/>
            <person name="Antonin V."/>
            <person name="Barry K.W."/>
            <person name="Bougher N.L."/>
            <person name="Buchanan P."/>
            <person name="Buyck B."/>
            <person name="Bense V."/>
            <person name="Catcheside P."/>
            <person name="Chovatia M."/>
            <person name="Cooper J."/>
            <person name="Damon W."/>
            <person name="Desjardin D."/>
            <person name="Finy P."/>
            <person name="Geml J."/>
            <person name="Haridas S."/>
            <person name="Hughes K."/>
            <person name="Justo A."/>
            <person name="Karasinski D."/>
            <person name="Kautmanova I."/>
            <person name="Kiss B."/>
            <person name="Kocsube S."/>
            <person name="Kotiranta H."/>
            <person name="LaButti K.M."/>
            <person name="Lechner B.E."/>
            <person name="Liimatainen K."/>
            <person name="Lipzen A."/>
            <person name="Lukacs Z."/>
            <person name="Mihaltcheva S."/>
            <person name="Morgado L.N."/>
            <person name="Niskanen T."/>
            <person name="Noordeloos M.E."/>
            <person name="Ohm R.A."/>
            <person name="Ortiz-Santana B."/>
            <person name="Ovrebo C."/>
            <person name="Racz N."/>
            <person name="Riley R."/>
            <person name="Savchenko A."/>
            <person name="Shiryaev A."/>
            <person name="Soop K."/>
            <person name="Spirin V."/>
            <person name="Szebenyi C."/>
            <person name="Tomsovsky M."/>
            <person name="Tulloss R.E."/>
            <person name="Uehling J."/>
            <person name="Grigoriev I.V."/>
            <person name="Vagvolgyi C."/>
            <person name="Papp T."/>
            <person name="Martin F.M."/>
            <person name="Miettinen O."/>
            <person name="Hibbett D.S."/>
            <person name="Nagy L.G."/>
        </authorList>
    </citation>
    <scope>NUCLEOTIDE SEQUENCE [LARGE SCALE GENOMIC DNA]</scope>
    <source>
        <strain evidence="1 2">NL-1719</strain>
    </source>
</reference>
<gene>
    <name evidence="1" type="ORF">BDN72DRAFT_799677</name>
</gene>
<organism evidence="1 2">
    <name type="scientific">Pluteus cervinus</name>
    <dbReference type="NCBI Taxonomy" id="181527"/>
    <lineage>
        <taxon>Eukaryota</taxon>
        <taxon>Fungi</taxon>
        <taxon>Dikarya</taxon>
        <taxon>Basidiomycota</taxon>
        <taxon>Agaricomycotina</taxon>
        <taxon>Agaricomycetes</taxon>
        <taxon>Agaricomycetidae</taxon>
        <taxon>Agaricales</taxon>
        <taxon>Pluteineae</taxon>
        <taxon>Pluteaceae</taxon>
        <taxon>Pluteus</taxon>
    </lineage>
</organism>
<keyword evidence="1" id="KW-0489">Methyltransferase</keyword>
<keyword evidence="1" id="KW-0808">Transferase</keyword>
<dbReference type="Proteomes" id="UP000308600">
    <property type="component" value="Unassembled WGS sequence"/>
</dbReference>
<evidence type="ECO:0000313" key="1">
    <source>
        <dbReference type="EMBL" id="TFK66634.1"/>
    </source>
</evidence>
<accession>A0ACD3AN15</accession>
<protein>
    <submittedName>
        <fullName evidence="1">S-adenosyl-L-methionine-dependent methyltransferase</fullName>
    </submittedName>
</protein>
<sequence>MSSSGRDNVQELLKIIQNAATEALNEYDKAGAEVPSLDSTSPHPLDSSLENLTLKKAVRTLEGACEQLCSTLAPPAHTLFNRGQDYYWACLRVATEAGIPDILSSHPEGLHISEISKVAGIDSGKLGGVLTLLATRSCFREVDTDVFANNRLSVLLKSDNNFRDFMSMLTLEGPQSALYLYDNLIDPQKGTSYDPADSPFMYFLEKDTGYKGSFFEWQKIRPDRMKVFGRGMKAMGGVLGSNSSLNNFPWQDYTTICDVGSGFGSFSIPLAKSFSNVKLVLHDLPAIIEQAKQAWNRECPEIVEQGRVEFVPMNFLEVQPAAGQDVYYLRNIVHNWPDEQTKIILRNVVGAMGKHSRLVIHEYVLQHADRRSNEANRGVGTELAPPPMLPNYGMGNIRMYNQDLVMLLMYNARERTLQQFIDIGKEVGLELIKVYDLAEMSLLEFRLAE</sequence>
<keyword evidence="2" id="KW-1185">Reference proteome</keyword>
<dbReference type="EMBL" id="ML208398">
    <property type="protein sequence ID" value="TFK66634.1"/>
    <property type="molecule type" value="Genomic_DNA"/>
</dbReference>
<evidence type="ECO:0000313" key="2">
    <source>
        <dbReference type="Proteomes" id="UP000308600"/>
    </source>
</evidence>